<comment type="caution">
    <text evidence="1">The sequence shown here is derived from an EMBL/GenBank/DDBJ whole genome shotgun (WGS) entry which is preliminary data.</text>
</comment>
<sequence>MTIVVLRELRKELSEDFGPGDAVDRIEAVHAAPADSDVSGDPDDRTFCGKPTLDMERVNYQPAGPGAPWLPPNMHAWECRDCAAALRSR</sequence>
<accession>A0ABN3THZ0</accession>
<dbReference type="EMBL" id="BAAASK010000051">
    <property type="protein sequence ID" value="GAA2704695.1"/>
    <property type="molecule type" value="Genomic_DNA"/>
</dbReference>
<protein>
    <submittedName>
        <fullName evidence="1">Uncharacterized protein</fullName>
    </submittedName>
</protein>
<dbReference type="Proteomes" id="UP001499989">
    <property type="component" value="Unassembled WGS sequence"/>
</dbReference>
<evidence type="ECO:0000313" key="1">
    <source>
        <dbReference type="EMBL" id="GAA2704695.1"/>
    </source>
</evidence>
<organism evidence="1 2">
    <name type="scientific">Streptomyces violaceolatus</name>
    <dbReference type="NCBI Taxonomy" id="67378"/>
    <lineage>
        <taxon>Bacteria</taxon>
        <taxon>Bacillati</taxon>
        <taxon>Actinomycetota</taxon>
        <taxon>Actinomycetes</taxon>
        <taxon>Kitasatosporales</taxon>
        <taxon>Streptomycetaceae</taxon>
        <taxon>Streptomyces</taxon>
        <taxon>Streptomyces violaceoruber group</taxon>
    </lineage>
</organism>
<reference evidence="1 2" key="1">
    <citation type="journal article" date="2019" name="Int. J. Syst. Evol. Microbiol.">
        <title>The Global Catalogue of Microorganisms (GCM) 10K type strain sequencing project: providing services to taxonomists for standard genome sequencing and annotation.</title>
        <authorList>
            <consortium name="The Broad Institute Genomics Platform"/>
            <consortium name="The Broad Institute Genome Sequencing Center for Infectious Disease"/>
            <person name="Wu L."/>
            <person name="Ma J."/>
        </authorList>
    </citation>
    <scope>NUCLEOTIDE SEQUENCE [LARGE SCALE GENOMIC DNA]</scope>
    <source>
        <strain evidence="1 2">JCM 4531</strain>
    </source>
</reference>
<proteinExistence type="predicted"/>
<keyword evidence="2" id="KW-1185">Reference proteome</keyword>
<name>A0ABN3THZ0_9ACTN</name>
<evidence type="ECO:0000313" key="2">
    <source>
        <dbReference type="Proteomes" id="UP001499989"/>
    </source>
</evidence>
<gene>
    <name evidence="1" type="ORF">GCM10010310_78890</name>
</gene>
<dbReference type="RefSeq" id="WP_254882422.1">
    <property type="nucleotide sequence ID" value="NZ_BAAASK010000051.1"/>
</dbReference>